<dbReference type="OrthoDB" id="793810at2"/>
<evidence type="ECO:0000313" key="2">
    <source>
        <dbReference type="Proteomes" id="UP000242687"/>
    </source>
</evidence>
<evidence type="ECO:0000313" key="1">
    <source>
        <dbReference type="EMBL" id="PJJ79281.1"/>
    </source>
</evidence>
<proteinExistence type="predicted"/>
<reference evidence="1 2" key="1">
    <citation type="submission" date="2017-11" db="EMBL/GenBank/DDBJ databases">
        <title>Genomic Encyclopedia of Archaeal and Bacterial Type Strains, Phase II (KMG-II): From Individual Species to Whole Genera.</title>
        <authorList>
            <person name="Goeker M."/>
        </authorList>
    </citation>
    <scope>NUCLEOTIDE SEQUENCE [LARGE SCALE GENOMIC DNA]</scope>
    <source>
        <strain evidence="1 2">DSM 28175</strain>
    </source>
</reference>
<sequence>MEQYRKIQDLRTPSLYIKRSGFWCPDHILTDGQFEFGKLIRPKMFNCDRLIETADGTFKLHKKSFWSKEIEIYKNEEKIGSLTRNTWDNKQTLQLHTGFTATFTRTPGSGIFSRKVSWLNSELGEFITLQSCFGFRKPFTVEIVNTQLNKAQVPIVLMAIIGVNILLLRQQWAAAAASV</sequence>
<accession>A0A2H9VLT2</accession>
<dbReference type="EMBL" id="PGFJ01000002">
    <property type="protein sequence ID" value="PJJ79281.1"/>
    <property type="molecule type" value="Genomic_DNA"/>
</dbReference>
<keyword evidence="2" id="KW-1185">Reference proteome</keyword>
<dbReference type="Proteomes" id="UP000242687">
    <property type="component" value="Unassembled WGS sequence"/>
</dbReference>
<dbReference type="RefSeq" id="WP_100341642.1">
    <property type="nucleotide sequence ID" value="NZ_PGFJ01000002.1"/>
</dbReference>
<comment type="caution">
    <text evidence="1">The sequence shown here is derived from an EMBL/GenBank/DDBJ whole genome shotgun (WGS) entry which is preliminary data.</text>
</comment>
<name>A0A2H9VLT2_9SPHI</name>
<dbReference type="AlphaFoldDB" id="A0A2H9VLT2"/>
<organism evidence="1 2">
    <name type="scientific">Mucilaginibacter auburnensis</name>
    <dbReference type="NCBI Taxonomy" id="1457233"/>
    <lineage>
        <taxon>Bacteria</taxon>
        <taxon>Pseudomonadati</taxon>
        <taxon>Bacteroidota</taxon>
        <taxon>Sphingobacteriia</taxon>
        <taxon>Sphingobacteriales</taxon>
        <taxon>Sphingobacteriaceae</taxon>
        <taxon>Mucilaginibacter</taxon>
    </lineage>
</organism>
<protein>
    <submittedName>
        <fullName evidence="1">Uncharacterized protein</fullName>
    </submittedName>
</protein>
<gene>
    <name evidence="1" type="ORF">CLV57_2413</name>
</gene>